<keyword evidence="4" id="KW-1185">Reference proteome</keyword>
<organism evidence="3 4">
    <name type="scientific">Candida verbasci</name>
    <dbReference type="NCBI Taxonomy" id="1227364"/>
    <lineage>
        <taxon>Eukaryota</taxon>
        <taxon>Fungi</taxon>
        <taxon>Dikarya</taxon>
        <taxon>Ascomycota</taxon>
        <taxon>Saccharomycotina</taxon>
        <taxon>Pichiomycetes</taxon>
        <taxon>Debaryomycetaceae</taxon>
        <taxon>Candida/Lodderomyces clade</taxon>
        <taxon>Candida</taxon>
    </lineage>
</organism>
<evidence type="ECO:0000313" key="3">
    <source>
        <dbReference type="EMBL" id="CAI5758160.1"/>
    </source>
</evidence>
<evidence type="ECO:0000313" key="4">
    <source>
        <dbReference type="Proteomes" id="UP001152885"/>
    </source>
</evidence>
<name>A0A9W4TUY6_9ASCO</name>
<proteinExistence type="predicted"/>
<comment type="caution">
    <text evidence="3">The sequence shown here is derived from an EMBL/GenBank/DDBJ whole genome shotgun (WGS) entry which is preliminary data.</text>
</comment>
<dbReference type="EMBL" id="CANTUO010000002">
    <property type="protein sequence ID" value="CAI5758160.1"/>
    <property type="molecule type" value="Genomic_DNA"/>
</dbReference>
<protein>
    <submittedName>
        <fullName evidence="3">Uncharacterized protein</fullName>
    </submittedName>
</protein>
<feature type="compositionally biased region" description="Basic and acidic residues" evidence="2">
    <location>
        <begin position="1"/>
        <end position="10"/>
    </location>
</feature>
<feature type="compositionally biased region" description="Low complexity" evidence="2">
    <location>
        <begin position="197"/>
        <end position="211"/>
    </location>
</feature>
<feature type="region of interest" description="Disordered" evidence="2">
    <location>
        <begin position="1"/>
        <end position="140"/>
    </location>
</feature>
<dbReference type="Proteomes" id="UP001152885">
    <property type="component" value="Unassembled WGS sequence"/>
</dbReference>
<feature type="compositionally biased region" description="Low complexity" evidence="2">
    <location>
        <begin position="227"/>
        <end position="238"/>
    </location>
</feature>
<feature type="compositionally biased region" description="Basic residues" evidence="2">
    <location>
        <begin position="212"/>
        <end position="222"/>
    </location>
</feature>
<feature type="compositionally biased region" description="Low complexity" evidence="2">
    <location>
        <begin position="61"/>
        <end position="77"/>
    </location>
</feature>
<evidence type="ECO:0000256" key="1">
    <source>
        <dbReference type="SAM" id="Coils"/>
    </source>
</evidence>
<feature type="coiled-coil region" evidence="1">
    <location>
        <begin position="252"/>
        <end position="312"/>
    </location>
</feature>
<feature type="region of interest" description="Disordered" evidence="2">
    <location>
        <begin position="158"/>
        <end position="242"/>
    </location>
</feature>
<gene>
    <name evidence="3" type="ORF">CANVERA_P2673</name>
</gene>
<keyword evidence="1" id="KW-0175">Coiled coil</keyword>
<dbReference type="OrthoDB" id="3993315at2759"/>
<evidence type="ECO:0000256" key="2">
    <source>
        <dbReference type="SAM" id="MobiDB-lite"/>
    </source>
</evidence>
<accession>A0A9W4TUY6</accession>
<feature type="compositionally biased region" description="Polar residues" evidence="2">
    <location>
        <begin position="98"/>
        <end position="140"/>
    </location>
</feature>
<feature type="compositionally biased region" description="Low complexity" evidence="2">
    <location>
        <begin position="28"/>
        <end position="37"/>
    </location>
</feature>
<feature type="compositionally biased region" description="Basic and acidic residues" evidence="2">
    <location>
        <begin position="80"/>
        <end position="97"/>
    </location>
</feature>
<reference evidence="3" key="1">
    <citation type="submission" date="2022-12" db="EMBL/GenBank/DDBJ databases">
        <authorList>
            <person name="Brejova B."/>
        </authorList>
    </citation>
    <scope>NUCLEOTIDE SEQUENCE</scope>
</reference>
<dbReference type="AlphaFoldDB" id="A0A9W4TUY6"/>
<sequence>MTTEDNKENNIDTNLSAAGKEETKSKQKQQQQQQQQEVVEEEEEANSTTVSIKLNKDKINTSTHSPSISSLSSMESTENLIKDLSKTNLHEDEENKLTTDTPGNKTSSTKELNIDTKQILTESRTTNKSTTNSPKIPQSVYSKTNFYNDLIEKSQSEIDKEKLKSSNQLPKKPIKFTVRKVSHEPIKSPTQSPTIESYTSSSSNSPNTSTSHSHHHSSHHYGHSRDGSSSSKIRISSSDLKDNPELKERLKLNHIQRKYDSYEHRIVKIQKEIEFLMGLLPPYNVETDYNTRVKINRAIDKLKMKQDEIEKKKYSLGITLSRLWRNHEGSDIWVKKFDQK</sequence>